<feature type="compositionally biased region" description="Basic and acidic residues" evidence="1">
    <location>
        <begin position="151"/>
        <end position="167"/>
    </location>
</feature>
<evidence type="ECO:0008006" key="4">
    <source>
        <dbReference type="Google" id="ProtNLM"/>
    </source>
</evidence>
<dbReference type="Proteomes" id="UP000203464">
    <property type="component" value="Unassembled WGS sequence"/>
</dbReference>
<accession>A0A238K9Y5</accession>
<evidence type="ECO:0000313" key="2">
    <source>
        <dbReference type="EMBL" id="SMX39711.1"/>
    </source>
</evidence>
<dbReference type="Pfam" id="PF14384">
    <property type="entry name" value="BrnA_antitoxin"/>
    <property type="match status" value="1"/>
</dbReference>
<keyword evidence="3" id="KW-1185">Reference proteome</keyword>
<protein>
    <recommendedName>
        <fullName evidence="4">BrnA antitoxin of type II toxin-antitoxin system</fullName>
    </recommendedName>
</protein>
<name>A0A238K9Y5_9RHOB</name>
<feature type="compositionally biased region" description="Basic and acidic residues" evidence="1">
    <location>
        <begin position="122"/>
        <end position="138"/>
    </location>
</feature>
<organism evidence="2 3">
    <name type="scientific">Octadecabacter ascidiaceicola</name>
    <dbReference type="NCBI Taxonomy" id="1655543"/>
    <lineage>
        <taxon>Bacteria</taxon>
        <taxon>Pseudomonadati</taxon>
        <taxon>Pseudomonadota</taxon>
        <taxon>Alphaproteobacteria</taxon>
        <taxon>Rhodobacterales</taxon>
        <taxon>Roseobacteraceae</taxon>
        <taxon>Octadecabacter</taxon>
    </lineage>
</organism>
<feature type="region of interest" description="Disordered" evidence="1">
    <location>
        <begin position="122"/>
        <end position="167"/>
    </location>
</feature>
<dbReference type="OrthoDB" id="361944at2"/>
<sequence length="167" mass="19642">MREADPEQMSKADLKHWGFGVDAIKMIEYELMGYLHETRALPRDWDNIWEDQDKRDPKRVKVTISLDDDVVKFFKGLGPGYQPRINRVLRAFMHFRLAKIIEGPDTMDYILRPNEVLEKARTRPEWGDTDRKMEDAAVPKKAGKPRKRVLKGTERPWVDDPLRPKGR</sequence>
<feature type="compositionally biased region" description="Basic residues" evidence="1">
    <location>
        <begin position="141"/>
        <end position="150"/>
    </location>
</feature>
<proteinExistence type="predicted"/>
<dbReference type="AlphaFoldDB" id="A0A238K9Y5"/>
<dbReference type="RefSeq" id="WP_093996490.1">
    <property type="nucleotide sequence ID" value="NZ_FXYD01000003.1"/>
</dbReference>
<gene>
    <name evidence="2" type="ORF">OCA8868_02092</name>
</gene>
<evidence type="ECO:0000256" key="1">
    <source>
        <dbReference type="SAM" id="MobiDB-lite"/>
    </source>
</evidence>
<reference evidence="3" key="1">
    <citation type="submission" date="2017-05" db="EMBL/GenBank/DDBJ databases">
        <authorList>
            <person name="Rodrigo-Torres L."/>
            <person name="Arahal R. D."/>
            <person name="Lucena T."/>
        </authorList>
    </citation>
    <scope>NUCLEOTIDE SEQUENCE [LARGE SCALE GENOMIC DNA]</scope>
    <source>
        <strain evidence="3">CECT 8868</strain>
    </source>
</reference>
<evidence type="ECO:0000313" key="3">
    <source>
        <dbReference type="Proteomes" id="UP000203464"/>
    </source>
</evidence>
<dbReference type="EMBL" id="FXYD01000003">
    <property type="protein sequence ID" value="SMX39711.1"/>
    <property type="molecule type" value="Genomic_DNA"/>
</dbReference>
<dbReference type="InterPro" id="IPR025528">
    <property type="entry name" value="BrnA_antitoxin"/>
</dbReference>